<reference evidence="1" key="1">
    <citation type="submission" date="2023-08" db="EMBL/GenBank/DDBJ databases">
        <title>A de novo genome assembly of Solanum verrucosum Schlechtendal, a Mexican diploid species geographically isolated from the other diploid A-genome species in potato relatives.</title>
        <authorList>
            <person name="Hosaka K."/>
        </authorList>
    </citation>
    <scope>NUCLEOTIDE SEQUENCE</scope>
    <source>
        <tissue evidence="1">Young leaves</tissue>
    </source>
</reference>
<organism evidence="1 2">
    <name type="scientific">Solanum verrucosum</name>
    <dbReference type="NCBI Taxonomy" id="315347"/>
    <lineage>
        <taxon>Eukaryota</taxon>
        <taxon>Viridiplantae</taxon>
        <taxon>Streptophyta</taxon>
        <taxon>Embryophyta</taxon>
        <taxon>Tracheophyta</taxon>
        <taxon>Spermatophyta</taxon>
        <taxon>Magnoliopsida</taxon>
        <taxon>eudicotyledons</taxon>
        <taxon>Gunneridae</taxon>
        <taxon>Pentapetalae</taxon>
        <taxon>asterids</taxon>
        <taxon>lamiids</taxon>
        <taxon>Solanales</taxon>
        <taxon>Solanaceae</taxon>
        <taxon>Solanoideae</taxon>
        <taxon>Solaneae</taxon>
        <taxon>Solanum</taxon>
    </lineage>
</organism>
<accession>A0AAF0Q262</accession>
<sequence>MHSCLVASSLIVESSANCGLNFRNQIAIMFFESSSHYYVTAVIFFKKKNE</sequence>
<name>A0AAF0Q262_SOLVR</name>
<dbReference type="EMBL" id="CP133612">
    <property type="protein sequence ID" value="WMV12094.1"/>
    <property type="molecule type" value="Genomic_DNA"/>
</dbReference>
<dbReference type="Proteomes" id="UP001234989">
    <property type="component" value="Chromosome 1"/>
</dbReference>
<protein>
    <submittedName>
        <fullName evidence="1">Uncharacterized protein</fullName>
    </submittedName>
</protein>
<dbReference type="AlphaFoldDB" id="A0AAF0Q262"/>
<evidence type="ECO:0000313" key="2">
    <source>
        <dbReference type="Proteomes" id="UP001234989"/>
    </source>
</evidence>
<evidence type="ECO:0000313" key="1">
    <source>
        <dbReference type="EMBL" id="WMV12094.1"/>
    </source>
</evidence>
<keyword evidence="2" id="KW-1185">Reference proteome</keyword>
<proteinExistence type="predicted"/>
<gene>
    <name evidence="1" type="ORF">MTR67_005479</name>
</gene>